<organism evidence="1">
    <name type="scientific">bioreactor metagenome</name>
    <dbReference type="NCBI Taxonomy" id="1076179"/>
    <lineage>
        <taxon>unclassified sequences</taxon>
        <taxon>metagenomes</taxon>
        <taxon>ecological metagenomes</taxon>
    </lineage>
</organism>
<proteinExistence type="predicted"/>
<accession>A0A645BZB4</accession>
<sequence>MEDVIIRTRDKNPRLAHAKLLDELKVALRRANPGCDLRETITAVAAHLQRLTILLAVDEKLALANQPVRAAEFVHHIKQAQDLLRRKRRAGLLPVTEGRIGDPDILRHAHRHEALVEGYLWNFIKREDFREQIRLRYVLYIILIIVLAQ</sequence>
<reference evidence="1" key="1">
    <citation type="submission" date="2019-08" db="EMBL/GenBank/DDBJ databases">
        <authorList>
            <person name="Kucharzyk K."/>
            <person name="Murdoch R.W."/>
            <person name="Higgins S."/>
            <person name="Loffler F."/>
        </authorList>
    </citation>
    <scope>NUCLEOTIDE SEQUENCE</scope>
</reference>
<evidence type="ECO:0000313" key="1">
    <source>
        <dbReference type="EMBL" id="MPM67054.1"/>
    </source>
</evidence>
<protein>
    <submittedName>
        <fullName evidence="1">Uncharacterized protein</fullName>
    </submittedName>
</protein>
<gene>
    <name evidence="1" type="ORF">SDC9_113970</name>
</gene>
<name>A0A645BZB4_9ZZZZ</name>
<comment type="caution">
    <text evidence="1">The sequence shown here is derived from an EMBL/GenBank/DDBJ whole genome shotgun (WGS) entry which is preliminary data.</text>
</comment>
<dbReference type="AlphaFoldDB" id="A0A645BZB4"/>
<dbReference type="EMBL" id="VSSQ01021456">
    <property type="protein sequence ID" value="MPM67054.1"/>
    <property type="molecule type" value="Genomic_DNA"/>
</dbReference>